<dbReference type="KEGG" id="saci:Sinac_5920"/>
<dbReference type="EMBL" id="CP003364">
    <property type="protein sequence ID" value="AGA30035.1"/>
    <property type="molecule type" value="Genomic_DNA"/>
</dbReference>
<dbReference type="Proteomes" id="UP000010798">
    <property type="component" value="Chromosome"/>
</dbReference>
<name>L0DMI2_SINAD</name>
<keyword evidence="2" id="KW-1185">Reference proteome</keyword>
<evidence type="ECO:0000313" key="1">
    <source>
        <dbReference type="EMBL" id="AGA30035.1"/>
    </source>
</evidence>
<evidence type="ECO:0000313" key="2">
    <source>
        <dbReference type="Proteomes" id="UP000010798"/>
    </source>
</evidence>
<dbReference type="STRING" id="886293.Sinac_5920"/>
<proteinExistence type="predicted"/>
<dbReference type="HOGENOM" id="CLU_2791713_0_0_0"/>
<gene>
    <name evidence="1" type="ordered locus">Sinac_5920</name>
</gene>
<sequence length="68" mass="7528">MSNCKRTLLPVPNTVAIPSRDKSLWQPRGAFRSLSSSWPDSQSVRFVRRTRDAAGVFPSATPPSVVTR</sequence>
<accession>L0DMI2</accession>
<organism evidence="1 2">
    <name type="scientific">Singulisphaera acidiphila (strain ATCC BAA-1392 / DSM 18658 / VKM B-2454 / MOB10)</name>
    <dbReference type="NCBI Taxonomy" id="886293"/>
    <lineage>
        <taxon>Bacteria</taxon>
        <taxon>Pseudomonadati</taxon>
        <taxon>Planctomycetota</taxon>
        <taxon>Planctomycetia</taxon>
        <taxon>Isosphaerales</taxon>
        <taxon>Isosphaeraceae</taxon>
        <taxon>Singulisphaera</taxon>
    </lineage>
</organism>
<reference evidence="1 2" key="1">
    <citation type="submission" date="2012-02" db="EMBL/GenBank/DDBJ databases">
        <title>Complete sequence of chromosome of Singulisphaera acidiphila DSM 18658.</title>
        <authorList>
            <consortium name="US DOE Joint Genome Institute (JGI-PGF)"/>
            <person name="Lucas S."/>
            <person name="Copeland A."/>
            <person name="Lapidus A."/>
            <person name="Glavina del Rio T."/>
            <person name="Dalin E."/>
            <person name="Tice H."/>
            <person name="Bruce D."/>
            <person name="Goodwin L."/>
            <person name="Pitluck S."/>
            <person name="Peters L."/>
            <person name="Ovchinnikova G."/>
            <person name="Chertkov O."/>
            <person name="Kyrpides N."/>
            <person name="Mavromatis K."/>
            <person name="Ivanova N."/>
            <person name="Brettin T."/>
            <person name="Detter J.C."/>
            <person name="Han C."/>
            <person name="Larimer F."/>
            <person name="Land M."/>
            <person name="Hauser L."/>
            <person name="Markowitz V."/>
            <person name="Cheng J.-F."/>
            <person name="Hugenholtz P."/>
            <person name="Woyke T."/>
            <person name="Wu D."/>
            <person name="Tindall B."/>
            <person name="Pomrenke H."/>
            <person name="Brambilla E."/>
            <person name="Klenk H.-P."/>
            <person name="Eisen J.A."/>
        </authorList>
    </citation>
    <scope>NUCLEOTIDE SEQUENCE [LARGE SCALE GENOMIC DNA]</scope>
    <source>
        <strain evidence="2">ATCC BAA-1392 / DSM 18658 / VKM B-2454 / MOB10</strain>
    </source>
</reference>
<protein>
    <submittedName>
        <fullName evidence="1">Uncharacterized protein</fullName>
    </submittedName>
</protein>
<dbReference type="AlphaFoldDB" id="L0DMI2"/>